<proteinExistence type="predicted"/>
<dbReference type="OrthoDB" id="422540at2759"/>
<organism evidence="1 2">
    <name type="scientific">Araneus ventricosus</name>
    <name type="common">Orbweaver spider</name>
    <name type="synonym">Epeira ventricosa</name>
    <dbReference type="NCBI Taxonomy" id="182803"/>
    <lineage>
        <taxon>Eukaryota</taxon>
        <taxon>Metazoa</taxon>
        <taxon>Ecdysozoa</taxon>
        <taxon>Arthropoda</taxon>
        <taxon>Chelicerata</taxon>
        <taxon>Arachnida</taxon>
        <taxon>Araneae</taxon>
        <taxon>Araneomorphae</taxon>
        <taxon>Entelegynae</taxon>
        <taxon>Araneoidea</taxon>
        <taxon>Araneidae</taxon>
        <taxon>Araneus</taxon>
    </lineage>
</organism>
<dbReference type="PANTHER" id="PTHR38681:SF1">
    <property type="entry name" value="RETROVIRUS-RELATED POL POLYPROTEIN FROM TRANSPOSON 412-LIKE PROTEIN"/>
    <property type="match status" value="1"/>
</dbReference>
<evidence type="ECO:0000313" key="2">
    <source>
        <dbReference type="Proteomes" id="UP000499080"/>
    </source>
</evidence>
<dbReference type="AlphaFoldDB" id="A0A4Y2SFV9"/>
<gene>
    <name evidence="1" type="ORF">AVEN_104373_1</name>
</gene>
<accession>A0A4Y2SFV9</accession>
<evidence type="ECO:0000313" key="1">
    <source>
        <dbReference type="EMBL" id="GBN86643.1"/>
    </source>
</evidence>
<keyword evidence="2" id="KW-1185">Reference proteome</keyword>
<protein>
    <submittedName>
        <fullName evidence="1">Uncharacterized protein</fullName>
    </submittedName>
</protein>
<comment type="caution">
    <text evidence="1">The sequence shown here is derived from an EMBL/GenBank/DDBJ whole genome shotgun (WGS) entry which is preliminary data.</text>
</comment>
<dbReference type="Proteomes" id="UP000499080">
    <property type="component" value="Unassembled WGS sequence"/>
</dbReference>
<dbReference type="EMBL" id="BGPR01021395">
    <property type="protein sequence ID" value="GBN86643.1"/>
    <property type="molecule type" value="Genomic_DNA"/>
</dbReference>
<name>A0A4Y2SFV9_ARAVE</name>
<dbReference type="PANTHER" id="PTHR38681">
    <property type="entry name" value="RETROVIRUS-RELATED POL POLYPROTEIN FROM TRANSPOSON 412-LIKE PROTEIN-RELATED"/>
    <property type="match status" value="1"/>
</dbReference>
<reference evidence="1 2" key="1">
    <citation type="journal article" date="2019" name="Sci. Rep.">
        <title>Orb-weaving spider Araneus ventricosus genome elucidates the spidroin gene catalogue.</title>
        <authorList>
            <person name="Kono N."/>
            <person name="Nakamura H."/>
            <person name="Ohtoshi R."/>
            <person name="Moran D.A.P."/>
            <person name="Shinohara A."/>
            <person name="Yoshida Y."/>
            <person name="Fujiwara M."/>
            <person name="Mori M."/>
            <person name="Tomita M."/>
            <person name="Arakawa K."/>
        </authorList>
    </citation>
    <scope>NUCLEOTIDE SEQUENCE [LARGE SCALE GENOMIC DNA]</scope>
</reference>
<sequence length="177" mass="19667">MWNNSVTLHHVVVYGNVRSFVLDSHVFVRRDAVRRPLQQPYDGPFQVLQRKAKDYKIQVKDKPVWKSINRLKPVFGLKEPGASVSSCKSSAYIPANKPSGSIPANEPSASSTASASLPASSPTYTTRFGLPPACKVSSFRLGGGGLLWRSENCIMLEPDLLLRTRLRSSNFYCNLHF</sequence>